<feature type="region of interest" description="Disordered" evidence="1">
    <location>
        <begin position="35"/>
        <end position="57"/>
    </location>
</feature>
<evidence type="ECO:0000313" key="3">
    <source>
        <dbReference type="Proteomes" id="UP000009169"/>
    </source>
</evidence>
<dbReference type="EMBL" id="DS995747">
    <property type="protein sequence ID" value="EGE06423.1"/>
    <property type="molecule type" value="Genomic_DNA"/>
</dbReference>
<sequence>MAGVHDVTCTLPVIQVHDNPNLEARAALWEGMGRGLPRSIPKTGANRREKRALMQNL</sequence>
<proteinExistence type="predicted"/>
<protein>
    <submittedName>
        <fullName evidence="2">Uncharacterized protein</fullName>
    </submittedName>
</protein>
<reference evidence="3" key="1">
    <citation type="journal article" date="2012" name="MBio">
        <title>Comparative genome analysis of Trichophyton rubrum and related dermatophytes reveals candidate genes involved in infection.</title>
        <authorList>
            <person name="Martinez D.A."/>
            <person name="Oliver B.G."/>
            <person name="Graeser Y."/>
            <person name="Goldberg J.M."/>
            <person name="Li W."/>
            <person name="Martinez-Rossi N.M."/>
            <person name="Monod M."/>
            <person name="Shelest E."/>
            <person name="Barton R.C."/>
            <person name="Birch E."/>
            <person name="Brakhage A.A."/>
            <person name="Chen Z."/>
            <person name="Gurr S.J."/>
            <person name="Heiman D."/>
            <person name="Heitman J."/>
            <person name="Kosti I."/>
            <person name="Rossi A."/>
            <person name="Saif S."/>
            <person name="Samalova M."/>
            <person name="Saunders C.W."/>
            <person name="Shea T."/>
            <person name="Summerbell R.C."/>
            <person name="Xu J."/>
            <person name="Young S."/>
            <person name="Zeng Q."/>
            <person name="Birren B.W."/>
            <person name="Cuomo C.A."/>
            <person name="White T.C."/>
        </authorList>
    </citation>
    <scope>NUCLEOTIDE SEQUENCE [LARGE SCALE GENOMIC DNA]</scope>
    <source>
        <strain evidence="3">ATCC MYA-4606 / CBS 127.97</strain>
    </source>
</reference>
<evidence type="ECO:0000313" key="2">
    <source>
        <dbReference type="EMBL" id="EGE06423.1"/>
    </source>
</evidence>
<dbReference type="Proteomes" id="UP000009169">
    <property type="component" value="Unassembled WGS sequence"/>
</dbReference>
<evidence type="ECO:0000256" key="1">
    <source>
        <dbReference type="SAM" id="MobiDB-lite"/>
    </source>
</evidence>
<dbReference type="HOGENOM" id="CLU_2998128_0_0_1"/>
<name>F2PX05_TRIEC</name>
<organism evidence="2 3">
    <name type="scientific">Trichophyton equinum (strain ATCC MYA-4606 / CBS 127.97)</name>
    <name type="common">Horse ringworm fungus</name>
    <dbReference type="NCBI Taxonomy" id="559882"/>
    <lineage>
        <taxon>Eukaryota</taxon>
        <taxon>Fungi</taxon>
        <taxon>Dikarya</taxon>
        <taxon>Ascomycota</taxon>
        <taxon>Pezizomycotina</taxon>
        <taxon>Eurotiomycetes</taxon>
        <taxon>Eurotiomycetidae</taxon>
        <taxon>Onygenales</taxon>
        <taxon>Arthrodermataceae</taxon>
        <taxon>Trichophyton</taxon>
    </lineage>
</organism>
<dbReference type="VEuPathDB" id="FungiDB:TEQG_05427"/>
<keyword evidence="3" id="KW-1185">Reference proteome</keyword>
<accession>F2PX05</accession>
<dbReference type="AlphaFoldDB" id="F2PX05"/>
<gene>
    <name evidence="2" type="ORF">TEQG_05427</name>
</gene>